<evidence type="ECO:0000256" key="1">
    <source>
        <dbReference type="SAM" id="SignalP"/>
    </source>
</evidence>
<sequence>MSDIRYPVSLVCVLPVCLSSTLPELQCPLSVSAASYLSCRRELSALQYCHRVTTSHRERSEFMPGYGQLSWKSIRNRPFKFISLSIILLDFLYVRPRQGSNYFPHLYDSALDDNKRNTEMTKLAGQSERQKQ</sequence>
<name>J9F9K9_WUCBA</name>
<accession>J9F9K9</accession>
<evidence type="ECO:0000313" key="3">
    <source>
        <dbReference type="Proteomes" id="UP000004810"/>
    </source>
</evidence>
<feature type="signal peptide" evidence="1">
    <location>
        <begin position="1"/>
        <end position="19"/>
    </location>
</feature>
<protein>
    <submittedName>
        <fullName evidence="2">Uncharacterized protein</fullName>
    </submittedName>
</protein>
<dbReference type="AlphaFoldDB" id="J9F9K9"/>
<comment type="caution">
    <text evidence="2">The sequence shown here is derived from an EMBL/GenBank/DDBJ whole genome shotgun (WGS) entry which is preliminary data.</text>
</comment>
<feature type="chain" id="PRO_5003822521" evidence="1">
    <location>
        <begin position="20"/>
        <end position="132"/>
    </location>
</feature>
<dbReference type="Proteomes" id="UP000004810">
    <property type="component" value="Unassembled WGS sequence"/>
</dbReference>
<dbReference type="EMBL" id="ADBV01000808">
    <property type="protein sequence ID" value="EJW86252.1"/>
    <property type="molecule type" value="Genomic_DNA"/>
</dbReference>
<keyword evidence="1" id="KW-0732">Signal</keyword>
<reference evidence="3" key="1">
    <citation type="submission" date="2012-08" db="EMBL/GenBank/DDBJ databases">
        <title>The Genome Sequence of Wuchereria bancrofti.</title>
        <authorList>
            <person name="Nutman T.B."/>
            <person name="Fink D.L."/>
            <person name="Russ C."/>
            <person name="Young S."/>
            <person name="Zeng Q."/>
            <person name="Koehrsen M."/>
            <person name="Alvarado L."/>
            <person name="Berlin A."/>
            <person name="Chapman S.B."/>
            <person name="Chen Z."/>
            <person name="Freedman E."/>
            <person name="Gellesch M."/>
            <person name="Goldberg J."/>
            <person name="Griggs A."/>
            <person name="Gujja S."/>
            <person name="Heilman E.R."/>
            <person name="Heiman D."/>
            <person name="Hepburn T."/>
            <person name="Howarth C."/>
            <person name="Jen D."/>
            <person name="Larson L."/>
            <person name="Lewis B."/>
            <person name="Mehta T."/>
            <person name="Park D."/>
            <person name="Pearson M."/>
            <person name="Roberts A."/>
            <person name="Saif S."/>
            <person name="Shea T."/>
            <person name="Shenoy N."/>
            <person name="Sisk P."/>
            <person name="Stolte C."/>
            <person name="Sykes S."/>
            <person name="Walk T."/>
            <person name="White J."/>
            <person name="Yandava C."/>
            <person name="Haas B."/>
            <person name="Henn M.R."/>
            <person name="Nusbaum C."/>
            <person name="Birren B."/>
        </authorList>
    </citation>
    <scope>NUCLEOTIDE SEQUENCE [LARGE SCALE GENOMIC DNA]</scope>
    <source>
        <strain evidence="3">NA</strain>
    </source>
</reference>
<gene>
    <name evidence="2" type="ORF">WUBG_02837</name>
</gene>
<proteinExistence type="predicted"/>
<evidence type="ECO:0000313" key="2">
    <source>
        <dbReference type="EMBL" id="EJW86252.1"/>
    </source>
</evidence>
<organism evidence="2 3">
    <name type="scientific">Wuchereria bancrofti</name>
    <dbReference type="NCBI Taxonomy" id="6293"/>
    <lineage>
        <taxon>Eukaryota</taxon>
        <taxon>Metazoa</taxon>
        <taxon>Ecdysozoa</taxon>
        <taxon>Nematoda</taxon>
        <taxon>Chromadorea</taxon>
        <taxon>Rhabditida</taxon>
        <taxon>Spirurina</taxon>
        <taxon>Spiruromorpha</taxon>
        <taxon>Filarioidea</taxon>
        <taxon>Onchocercidae</taxon>
        <taxon>Wuchereria</taxon>
    </lineage>
</organism>